<dbReference type="EC" id="3.2.1.-" evidence="6"/>
<evidence type="ECO:0000256" key="7">
    <source>
        <dbReference type="SAM" id="SignalP"/>
    </source>
</evidence>
<dbReference type="InterPro" id="IPR035373">
    <property type="entry name" value="Melibiase/NAGA_C"/>
</dbReference>
<feature type="domain" description="Alpha galactosidase A C-terminal" evidence="8">
    <location>
        <begin position="310"/>
        <end position="398"/>
    </location>
</feature>
<protein>
    <recommendedName>
        <fullName evidence="6">Alpha-galactosidase</fullName>
        <ecNumber evidence="6">3.2.1.-</ecNumber>
    </recommendedName>
</protein>
<evidence type="ECO:0000256" key="3">
    <source>
        <dbReference type="ARBA" id="ARBA00023157"/>
    </source>
</evidence>
<dbReference type="PANTHER" id="PTHR11452:SF66">
    <property type="entry name" value="ALPHA-GALACTOSIDASE"/>
    <property type="match status" value="1"/>
</dbReference>
<dbReference type="InParanoid" id="A0A6J1X186"/>
<keyword evidence="2 6" id="KW-0378">Hydrolase</keyword>
<name>A0A6J1X186_GALME</name>
<evidence type="ECO:0000256" key="1">
    <source>
        <dbReference type="ARBA" id="ARBA00009743"/>
    </source>
</evidence>
<evidence type="ECO:0000256" key="6">
    <source>
        <dbReference type="RuleBase" id="RU361168"/>
    </source>
</evidence>
<organism evidence="9 10">
    <name type="scientific">Galleria mellonella</name>
    <name type="common">Greater wax moth</name>
    <dbReference type="NCBI Taxonomy" id="7137"/>
    <lineage>
        <taxon>Eukaryota</taxon>
        <taxon>Metazoa</taxon>
        <taxon>Ecdysozoa</taxon>
        <taxon>Arthropoda</taxon>
        <taxon>Hexapoda</taxon>
        <taxon>Insecta</taxon>
        <taxon>Pterygota</taxon>
        <taxon>Neoptera</taxon>
        <taxon>Endopterygota</taxon>
        <taxon>Lepidoptera</taxon>
        <taxon>Glossata</taxon>
        <taxon>Ditrysia</taxon>
        <taxon>Pyraloidea</taxon>
        <taxon>Pyralidae</taxon>
        <taxon>Galleriinae</taxon>
        <taxon>Galleria</taxon>
    </lineage>
</organism>
<dbReference type="PRINTS" id="PR00740">
    <property type="entry name" value="GLHYDRLASE27"/>
</dbReference>
<dbReference type="PANTHER" id="PTHR11452">
    <property type="entry name" value="ALPHA-GALACTOSIDASE/ALPHA-N-ACETYLGALACTOSAMINIDASE"/>
    <property type="match status" value="1"/>
</dbReference>
<keyword evidence="7" id="KW-0732">Signal</keyword>
<keyword evidence="5 6" id="KW-0326">Glycosidase</keyword>
<dbReference type="InterPro" id="IPR013785">
    <property type="entry name" value="Aldolase_TIM"/>
</dbReference>
<keyword evidence="3 6" id="KW-1015">Disulfide bond</keyword>
<evidence type="ECO:0000256" key="5">
    <source>
        <dbReference type="ARBA" id="ARBA00023295"/>
    </source>
</evidence>
<comment type="subunit">
    <text evidence="6">Homodimer.</text>
</comment>
<dbReference type="Pfam" id="PF16499">
    <property type="entry name" value="Melibiase_2"/>
    <property type="match status" value="1"/>
</dbReference>
<dbReference type="CDD" id="cd14792">
    <property type="entry name" value="GH27"/>
    <property type="match status" value="1"/>
</dbReference>
<gene>
    <name evidence="10" type="primary">LOC113521660</name>
</gene>
<proteinExistence type="inferred from homology"/>
<dbReference type="InterPro" id="IPR013780">
    <property type="entry name" value="Glyco_hydro_b"/>
</dbReference>
<dbReference type="Pfam" id="PF17450">
    <property type="entry name" value="Melibiase_2_C"/>
    <property type="match status" value="1"/>
</dbReference>
<dbReference type="GeneID" id="113521660"/>
<dbReference type="Gene3D" id="2.60.40.1180">
    <property type="entry name" value="Golgi alpha-mannosidase II"/>
    <property type="match status" value="1"/>
</dbReference>
<dbReference type="GO" id="GO:0004557">
    <property type="term" value="F:alpha-galactosidase activity"/>
    <property type="evidence" value="ECO:0007669"/>
    <property type="project" value="TreeGrafter"/>
</dbReference>
<accession>A0A6J1X186</accession>
<evidence type="ECO:0000313" key="9">
    <source>
        <dbReference type="Proteomes" id="UP001652740"/>
    </source>
</evidence>
<dbReference type="GO" id="GO:0009311">
    <property type="term" value="P:oligosaccharide metabolic process"/>
    <property type="evidence" value="ECO:0007669"/>
    <property type="project" value="TreeGrafter"/>
</dbReference>
<dbReference type="GO" id="GO:0005764">
    <property type="term" value="C:lysosome"/>
    <property type="evidence" value="ECO:0007669"/>
    <property type="project" value="UniProtKB-SubCell"/>
</dbReference>
<comment type="similarity">
    <text evidence="1 6">Belongs to the glycosyl hydrolase 27 family.</text>
</comment>
<reference evidence="10" key="1">
    <citation type="submission" date="2025-08" db="UniProtKB">
        <authorList>
            <consortium name="RefSeq"/>
        </authorList>
    </citation>
    <scope>IDENTIFICATION</scope>
    <source>
        <tissue evidence="10">Whole larvae</tissue>
    </source>
</reference>
<dbReference type="Gene3D" id="3.20.20.70">
    <property type="entry name" value="Aldolase class I"/>
    <property type="match status" value="1"/>
</dbReference>
<dbReference type="GO" id="GO:0016139">
    <property type="term" value="P:glycoside catabolic process"/>
    <property type="evidence" value="ECO:0007669"/>
    <property type="project" value="TreeGrafter"/>
</dbReference>
<dbReference type="RefSeq" id="XP_026763071.2">
    <property type="nucleotide sequence ID" value="XM_026907270.3"/>
</dbReference>
<dbReference type="SUPFAM" id="SSF51445">
    <property type="entry name" value="(Trans)glycosidases"/>
    <property type="match status" value="1"/>
</dbReference>
<dbReference type="InterPro" id="IPR017853">
    <property type="entry name" value="GH"/>
</dbReference>
<feature type="chain" id="PRO_5047000375" description="Alpha-galactosidase" evidence="7">
    <location>
        <begin position="17"/>
        <end position="408"/>
    </location>
</feature>
<evidence type="ECO:0000259" key="8">
    <source>
        <dbReference type="Pfam" id="PF17450"/>
    </source>
</evidence>
<keyword evidence="4" id="KW-0325">Glycoprotein</keyword>
<keyword evidence="9" id="KW-1185">Reference proteome</keyword>
<dbReference type="Proteomes" id="UP001652740">
    <property type="component" value="Unplaced"/>
</dbReference>
<dbReference type="AlphaFoldDB" id="A0A6J1X186"/>
<dbReference type="GO" id="GO:0019377">
    <property type="term" value="P:glycolipid catabolic process"/>
    <property type="evidence" value="ECO:0007669"/>
    <property type="project" value="UniProtKB-ARBA"/>
</dbReference>
<dbReference type="SUPFAM" id="SSF51011">
    <property type="entry name" value="Glycosyl hydrolase domain"/>
    <property type="match status" value="1"/>
</dbReference>
<dbReference type="KEGG" id="gmw:113521660"/>
<evidence type="ECO:0000256" key="2">
    <source>
        <dbReference type="ARBA" id="ARBA00022801"/>
    </source>
</evidence>
<evidence type="ECO:0000313" key="10">
    <source>
        <dbReference type="RefSeq" id="XP_026763071.2"/>
    </source>
</evidence>
<dbReference type="InterPro" id="IPR002241">
    <property type="entry name" value="Glyco_hydro_27"/>
</dbReference>
<dbReference type="GO" id="GO:0016020">
    <property type="term" value="C:membrane"/>
    <property type="evidence" value="ECO:0007669"/>
    <property type="project" value="GOC"/>
</dbReference>
<evidence type="ECO:0000256" key="4">
    <source>
        <dbReference type="ARBA" id="ARBA00023180"/>
    </source>
</evidence>
<feature type="signal peptide" evidence="7">
    <location>
        <begin position="1"/>
        <end position="16"/>
    </location>
</feature>
<sequence length="408" mass="46628">MFLWLVVSSLVSEALALNNGLALTPPMGWLSWERFRCITDCQKYPQECISENLIKRTADIMISEGYLNAGYNYVGIDDCWLEKTRGPDGRMVPDRERFPSGMKALSDYIHERGLKFGMYQDYGNFTCAGYPGVLGNEKLDIDTFVEWEIDYLKLDGCYIQPTDMDAGYPQFGKMLNETGRPILYSCSWPAYQEDAKILPDYAAIAEHCNLWRNWDDIEDSWASMTKIMNWFGDNQDRLAEHAGPGHWNDPDMLLIGNFGLTVDQARVQMAVWSILAAPLLMSVDLATIKPEFKEILLNRDIIAIDQDVLGKQGLRIWKKTDAGPRKGLEIWKRELSDGSLAMAFVSQRDDGIPYAANFTFEEMQLANQAFDVQDLYKDESDKLLQANQEFEVRINPSGVKFYKFIPKN</sequence>